<proteinExistence type="predicted"/>
<organism evidence="1">
    <name type="scientific">Rhizophora mucronata</name>
    <name type="common">Asiatic mangrove</name>
    <dbReference type="NCBI Taxonomy" id="61149"/>
    <lineage>
        <taxon>Eukaryota</taxon>
        <taxon>Viridiplantae</taxon>
        <taxon>Streptophyta</taxon>
        <taxon>Embryophyta</taxon>
        <taxon>Tracheophyta</taxon>
        <taxon>Spermatophyta</taxon>
        <taxon>Magnoliopsida</taxon>
        <taxon>eudicotyledons</taxon>
        <taxon>Gunneridae</taxon>
        <taxon>Pentapetalae</taxon>
        <taxon>rosids</taxon>
        <taxon>fabids</taxon>
        <taxon>Malpighiales</taxon>
        <taxon>Rhizophoraceae</taxon>
        <taxon>Rhizophora</taxon>
    </lineage>
</organism>
<evidence type="ECO:0000313" key="1">
    <source>
        <dbReference type="EMBL" id="MBX17616.1"/>
    </source>
</evidence>
<reference evidence="1" key="1">
    <citation type="submission" date="2018-02" db="EMBL/GenBank/DDBJ databases">
        <title>Rhizophora mucronata_Transcriptome.</title>
        <authorList>
            <person name="Meera S.P."/>
            <person name="Sreeshan A."/>
            <person name="Augustine A."/>
        </authorList>
    </citation>
    <scope>NUCLEOTIDE SEQUENCE</scope>
    <source>
        <tissue evidence="1">Leaf</tissue>
    </source>
</reference>
<protein>
    <submittedName>
        <fullName evidence="1">Uncharacterized protein</fullName>
    </submittedName>
</protein>
<dbReference type="EMBL" id="GGEC01037132">
    <property type="protein sequence ID" value="MBX17616.1"/>
    <property type="molecule type" value="Transcribed_RNA"/>
</dbReference>
<accession>A0A2P2LI19</accession>
<sequence>MCREFCVDQRFCIVFEVCLCSNLEGRAHFNLTPN</sequence>
<name>A0A2P2LI19_RHIMU</name>
<dbReference type="AlphaFoldDB" id="A0A2P2LI19"/>